<comment type="caution">
    <text evidence="1">The sequence shown here is derived from an EMBL/GenBank/DDBJ whole genome shotgun (WGS) entry which is preliminary data.</text>
</comment>
<reference evidence="1" key="1">
    <citation type="journal article" date="2023" name="Mol. Biol. Evol.">
        <title>Third-Generation Sequencing Reveals the Adaptive Role of the Epigenome in Three Deep-Sea Polychaetes.</title>
        <authorList>
            <person name="Perez M."/>
            <person name="Aroh O."/>
            <person name="Sun Y."/>
            <person name="Lan Y."/>
            <person name="Juniper S.K."/>
            <person name="Young C.R."/>
            <person name="Angers B."/>
            <person name="Qian P.Y."/>
        </authorList>
    </citation>
    <scope>NUCLEOTIDE SEQUENCE</scope>
    <source>
        <strain evidence="1">R07B-5</strain>
    </source>
</reference>
<protein>
    <submittedName>
        <fullName evidence="1">Uncharacterized protein</fullName>
    </submittedName>
</protein>
<proteinExistence type="predicted"/>
<evidence type="ECO:0000313" key="1">
    <source>
        <dbReference type="EMBL" id="KAK2177162.1"/>
    </source>
</evidence>
<dbReference type="EMBL" id="JAODUO010000615">
    <property type="protein sequence ID" value="KAK2177162.1"/>
    <property type="molecule type" value="Genomic_DNA"/>
</dbReference>
<sequence>MSHNVTHGCRRPSQVQMAAESAAIIEDNGHPVEPLMNCATQQRPCSVSAARPTVLDSLQIAPPQCASEQAET</sequence>
<keyword evidence="2" id="KW-1185">Reference proteome</keyword>
<dbReference type="AlphaFoldDB" id="A0AAD9KTD2"/>
<name>A0AAD9KTD2_RIDPI</name>
<accession>A0AAD9KTD2</accession>
<organism evidence="1 2">
    <name type="scientific">Ridgeia piscesae</name>
    <name type="common">Tubeworm</name>
    <dbReference type="NCBI Taxonomy" id="27915"/>
    <lineage>
        <taxon>Eukaryota</taxon>
        <taxon>Metazoa</taxon>
        <taxon>Spiralia</taxon>
        <taxon>Lophotrochozoa</taxon>
        <taxon>Annelida</taxon>
        <taxon>Polychaeta</taxon>
        <taxon>Sedentaria</taxon>
        <taxon>Canalipalpata</taxon>
        <taxon>Sabellida</taxon>
        <taxon>Siboglinidae</taxon>
        <taxon>Ridgeia</taxon>
    </lineage>
</organism>
<evidence type="ECO:0000313" key="2">
    <source>
        <dbReference type="Proteomes" id="UP001209878"/>
    </source>
</evidence>
<gene>
    <name evidence="1" type="ORF">NP493_615g00028</name>
</gene>
<dbReference type="Proteomes" id="UP001209878">
    <property type="component" value="Unassembled WGS sequence"/>
</dbReference>